<evidence type="ECO:0000313" key="1">
    <source>
        <dbReference type="EMBL" id="QNU67673.1"/>
    </source>
</evidence>
<dbReference type="OrthoDB" id="9815928at2"/>
<protein>
    <submittedName>
        <fullName evidence="1">Uncharacterized protein</fullName>
    </submittedName>
</protein>
<keyword evidence="2" id="KW-1185">Reference proteome</keyword>
<dbReference type="KEGG" id="rher:EHE19_004150"/>
<dbReference type="Gene3D" id="3.90.1720.10">
    <property type="entry name" value="endopeptidase domain like (from Nostoc punctiforme)"/>
    <property type="match status" value="1"/>
</dbReference>
<sequence>MKRLKSIICIIMVLCFCISISNIYAENNDLAATSDQLSATSAKECIGLETSTSSVIIESNGYSEFIDAIATLEDNSEKNVNYDAVWETDNPDVAIVMEGRILAEGKGHAKIKVSYGGFERFIDVQVLKEVDLIKEAKALNQKLKNTSSNSNSKSISTFSLTSNERQAIYDRAMTMLSYVWTPTKNLSKRGGGVFTAGTSYLGLPYTQEKQVDRNGFIAAMSYSDFYTPQPYYDTKWNLFYQPKYGNDCSGFTSFSWGILRQTTLDFYNGLGTTYPKVGSYNENSPSTTDLLASYQLLQMGDAVVYRNSAGGHVFLISVNFTNESRVQAFEQAGPVCSITYWTYSQLASQKYMPFTLNK</sequence>
<dbReference type="RefSeq" id="WP_137698027.1">
    <property type="nucleotide sequence ID" value="NZ_CP061336.1"/>
</dbReference>
<evidence type="ECO:0000313" key="2">
    <source>
        <dbReference type="Proteomes" id="UP000306409"/>
    </source>
</evidence>
<dbReference type="Gene3D" id="2.60.40.1080">
    <property type="match status" value="1"/>
</dbReference>
<organism evidence="1 2">
    <name type="scientific">Ruminiclostridium herbifermentans</name>
    <dbReference type="NCBI Taxonomy" id="2488810"/>
    <lineage>
        <taxon>Bacteria</taxon>
        <taxon>Bacillati</taxon>
        <taxon>Bacillota</taxon>
        <taxon>Clostridia</taxon>
        <taxon>Eubacteriales</taxon>
        <taxon>Oscillospiraceae</taxon>
        <taxon>Ruminiclostridium</taxon>
    </lineage>
</organism>
<proteinExistence type="predicted"/>
<gene>
    <name evidence="1" type="ORF">EHE19_004150</name>
</gene>
<dbReference type="EMBL" id="CP061336">
    <property type="protein sequence ID" value="QNU67673.1"/>
    <property type="molecule type" value="Genomic_DNA"/>
</dbReference>
<dbReference type="Proteomes" id="UP000306409">
    <property type="component" value="Chromosome"/>
</dbReference>
<name>A0A4U7JFF0_9FIRM</name>
<dbReference type="AlphaFoldDB" id="A0A4U7JFF0"/>
<accession>A0A4U7JFF0</accession>
<reference evidence="1 2" key="1">
    <citation type="submission" date="2020-09" db="EMBL/GenBank/DDBJ databases">
        <title>Characterization and genome sequencing of Ruminiclostridium sp. nov. MA18.</title>
        <authorList>
            <person name="Rettenmaier R."/>
            <person name="Kowollik M.-L."/>
            <person name="Liebl W."/>
            <person name="Zverlov V."/>
        </authorList>
    </citation>
    <scope>NUCLEOTIDE SEQUENCE [LARGE SCALE GENOMIC DNA]</scope>
    <source>
        <strain evidence="1 2">MA18</strain>
    </source>
</reference>